<sequence length="49" mass="5726">MKIGRWVVLPIYFKGSHYRDVLVGKTRTKSVEAELDESDRALFIFIVKL</sequence>
<dbReference type="EMBL" id="CM007653">
    <property type="protein sequence ID" value="ONI15242.1"/>
    <property type="molecule type" value="Genomic_DNA"/>
</dbReference>
<accession>A0A251PUS2</accession>
<organism evidence="1 2">
    <name type="scientific">Prunus persica</name>
    <name type="common">Peach</name>
    <name type="synonym">Amygdalus persica</name>
    <dbReference type="NCBI Taxonomy" id="3760"/>
    <lineage>
        <taxon>Eukaryota</taxon>
        <taxon>Viridiplantae</taxon>
        <taxon>Streptophyta</taxon>
        <taxon>Embryophyta</taxon>
        <taxon>Tracheophyta</taxon>
        <taxon>Spermatophyta</taxon>
        <taxon>Magnoliopsida</taxon>
        <taxon>eudicotyledons</taxon>
        <taxon>Gunneridae</taxon>
        <taxon>Pentapetalae</taxon>
        <taxon>rosids</taxon>
        <taxon>fabids</taxon>
        <taxon>Rosales</taxon>
        <taxon>Rosaceae</taxon>
        <taxon>Amygdaloideae</taxon>
        <taxon>Amygdaleae</taxon>
        <taxon>Prunus</taxon>
    </lineage>
</organism>
<gene>
    <name evidence="1" type="ORF">PRUPE_3G032100</name>
</gene>
<evidence type="ECO:0000313" key="1">
    <source>
        <dbReference type="EMBL" id="ONI15242.1"/>
    </source>
</evidence>
<name>A0A251PUS2_PRUPE</name>
<evidence type="ECO:0000313" key="2">
    <source>
        <dbReference type="Proteomes" id="UP000006882"/>
    </source>
</evidence>
<proteinExistence type="predicted"/>
<keyword evidence="2" id="KW-1185">Reference proteome</keyword>
<dbReference type="AlphaFoldDB" id="A0A251PUS2"/>
<protein>
    <submittedName>
        <fullName evidence="1">Uncharacterized protein</fullName>
    </submittedName>
</protein>
<dbReference type="Proteomes" id="UP000006882">
    <property type="component" value="Chromosome G3"/>
</dbReference>
<reference evidence="1 2" key="1">
    <citation type="journal article" date="2013" name="Nat. Genet.">
        <title>The high-quality draft genome of peach (Prunus persica) identifies unique patterns of genetic diversity, domestication and genome evolution.</title>
        <authorList>
            <consortium name="International Peach Genome Initiative"/>
            <person name="Verde I."/>
            <person name="Abbott A.G."/>
            <person name="Scalabrin S."/>
            <person name="Jung S."/>
            <person name="Shu S."/>
            <person name="Marroni F."/>
            <person name="Zhebentyayeva T."/>
            <person name="Dettori M.T."/>
            <person name="Grimwood J."/>
            <person name="Cattonaro F."/>
            <person name="Zuccolo A."/>
            <person name="Rossini L."/>
            <person name="Jenkins J."/>
            <person name="Vendramin E."/>
            <person name="Meisel L.A."/>
            <person name="Decroocq V."/>
            <person name="Sosinski B."/>
            <person name="Prochnik S."/>
            <person name="Mitros T."/>
            <person name="Policriti A."/>
            <person name="Cipriani G."/>
            <person name="Dondini L."/>
            <person name="Ficklin S."/>
            <person name="Goodstein D.M."/>
            <person name="Xuan P."/>
            <person name="Del Fabbro C."/>
            <person name="Aramini V."/>
            <person name="Copetti D."/>
            <person name="Gonzalez S."/>
            <person name="Horner D.S."/>
            <person name="Falchi R."/>
            <person name="Lucas S."/>
            <person name="Mica E."/>
            <person name="Maldonado J."/>
            <person name="Lazzari B."/>
            <person name="Bielenberg D."/>
            <person name="Pirona R."/>
            <person name="Miculan M."/>
            <person name="Barakat A."/>
            <person name="Testolin R."/>
            <person name="Stella A."/>
            <person name="Tartarini S."/>
            <person name="Tonutti P."/>
            <person name="Arus P."/>
            <person name="Orellana A."/>
            <person name="Wells C."/>
            <person name="Main D."/>
            <person name="Vizzotto G."/>
            <person name="Silva H."/>
            <person name="Salamini F."/>
            <person name="Schmutz J."/>
            <person name="Morgante M."/>
            <person name="Rokhsar D.S."/>
        </authorList>
    </citation>
    <scope>NUCLEOTIDE SEQUENCE [LARGE SCALE GENOMIC DNA]</scope>
    <source>
        <strain evidence="2">cv. Nemared</strain>
    </source>
</reference>
<dbReference type="Gramene" id="ONI15242">
    <property type="protein sequence ID" value="ONI15242"/>
    <property type="gene ID" value="PRUPE_3G032100"/>
</dbReference>